<dbReference type="Proteomes" id="UP000030751">
    <property type="component" value="Unassembled WGS sequence"/>
</dbReference>
<dbReference type="HOGENOM" id="CLU_3260569_0_0_1"/>
<keyword evidence="1" id="KW-0472">Membrane</keyword>
<accession>W9PE10</accession>
<reference evidence="2" key="2">
    <citation type="submission" date="2012-05" db="EMBL/GenBank/DDBJ databases">
        <title>Annotation of the Genome Sequence of Fusarium oxysporum HDV247.</title>
        <authorList>
            <consortium name="The Broad Institute Genomics Platform"/>
            <person name="Ma L.-J."/>
            <person name="Corby-Kistler H."/>
            <person name="Broz K."/>
            <person name="Gale L.R."/>
            <person name="Jonkers W."/>
            <person name="O'Donnell K."/>
            <person name="Ploetz R."/>
            <person name="Steinberg C."/>
            <person name="Schwartz D.C."/>
            <person name="VanEtten H."/>
            <person name="Zhou S."/>
            <person name="Young S.K."/>
            <person name="Zeng Q."/>
            <person name="Gargeya S."/>
            <person name="Fitzgerald M."/>
            <person name="Abouelleil A."/>
            <person name="Alvarado L."/>
            <person name="Chapman S.B."/>
            <person name="Gainer-Dewar J."/>
            <person name="Goldberg J."/>
            <person name="Griggs A."/>
            <person name="Gujja S."/>
            <person name="Hansen M."/>
            <person name="Howarth C."/>
            <person name="Imamovic A."/>
            <person name="Ireland A."/>
            <person name="Larimer J."/>
            <person name="McCowan C."/>
            <person name="Murphy C."/>
            <person name="Pearson M."/>
            <person name="Poon T.W."/>
            <person name="Priest M."/>
            <person name="Roberts A."/>
            <person name="Saif S."/>
            <person name="Shea T."/>
            <person name="Sykes S."/>
            <person name="Wortman J."/>
            <person name="Nusbaum C."/>
            <person name="Birren B."/>
        </authorList>
    </citation>
    <scope>NUCLEOTIDE SEQUENCE</scope>
    <source>
        <strain evidence="2">HDV247</strain>
    </source>
</reference>
<gene>
    <name evidence="2" type="ORF">FOVG_12113</name>
</gene>
<name>W9PE10_FUSOX</name>
<evidence type="ECO:0000256" key="1">
    <source>
        <dbReference type="SAM" id="Phobius"/>
    </source>
</evidence>
<feature type="transmembrane region" description="Helical" evidence="1">
    <location>
        <begin position="21"/>
        <end position="38"/>
    </location>
</feature>
<keyword evidence="1" id="KW-1133">Transmembrane helix</keyword>
<sequence>MSVPGGQKPLSKSVNFTTRKTVLGAIVFMIWSIAQVHMNEKP</sequence>
<protein>
    <submittedName>
        <fullName evidence="2">Uncharacterized protein</fullName>
    </submittedName>
</protein>
<keyword evidence="1" id="KW-0812">Transmembrane</keyword>
<reference evidence="2" key="1">
    <citation type="submission" date="2011-10" db="EMBL/GenBank/DDBJ databases">
        <title>The Genome Sequence of Fusarium oxysporum HDV247.</title>
        <authorList>
            <consortium name="The Broad Institute Genome Sequencing Platform"/>
            <person name="Ma L.-J."/>
            <person name="Gale L.R."/>
            <person name="Schwartz D.C."/>
            <person name="Zhou S."/>
            <person name="Corby-Kistler H."/>
            <person name="Young S.K."/>
            <person name="Zeng Q."/>
            <person name="Gargeya S."/>
            <person name="Fitzgerald M."/>
            <person name="Haas B."/>
            <person name="Abouelleil A."/>
            <person name="Alvarado L."/>
            <person name="Arachchi H.M."/>
            <person name="Berlin A."/>
            <person name="Brown A."/>
            <person name="Chapman S.B."/>
            <person name="Chen Z."/>
            <person name="Dunbar C."/>
            <person name="Freedman E."/>
            <person name="Gearin G."/>
            <person name="Goldberg J."/>
            <person name="Griggs A."/>
            <person name="Gujja S."/>
            <person name="Heiman D."/>
            <person name="Howarth C."/>
            <person name="Larson L."/>
            <person name="Lui A."/>
            <person name="MacDonald P.J.P."/>
            <person name="Montmayeur A."/>
            <person name="Murphy C."/>
            <person name="Neiman D."/>
            <person name="Pearson M."/>
            <person name="Priest M."/>
            <person name="Roberts A."/>
            <person name="Saif S."/>
            <person name="Shea T."/>
            <person name="Shenoy N."/>
            <person name="Sisk P."/>
            <person name="Stolte C."/>
            <person name="Sykes S."/>
            <person name="Wortman J."/>
            <person name="Nusbaum C."/>
            <person name="Birren B."/>
        </authorList>
    </citation>
    <scope>NUCLEOTIDE SEQUENCE [LARGE SCALE GENOMIC DNA]</scope>
    <source>
        <strain evidence="2">HDV247</strain>
    </source>
</reference>
<dbReference type="EMBL" id="JH650975">
    <property type="protein sequence ID" value="EXA38115.1"/>
    <property type="molecule type" value="Genomic_DNA"/>
</dbReference>
<dbReference type="AlphaFoldDB" id="W9PE10"/>
<evidence type="ECO:0000313" key="2">
    <source>
        <dbReference type="EMBL" id="EXA38115.1"/>
    </source>
</evidence>
<organism evidence="2">
    <name type="scientific">Fusarium oxysporum f. sp. pisi HDV247</name>
    <dbReference type="NCBI Taxonomy" id="1080344"/>
    <lineage>
        <taxon>Eukaryota</taxon>
        <taxon>Fungi</taxon>
        <taxon>Dikarya</taxon>
        <taxon>Ascomycota</taxon>
        <taxon>Pezizomycotina</taxon>
        <taxon>Sordariomycetes</taxon>
        <taxon>Hypocreomycetidae</taxon>
        <taxon>Hypocreales</taxon>
        <taxon>Nectriaceae</taxon>
        <taxon>Fusarium</taxon>
        <taxon>Fusarium oxysporum species complex</taxon>
    </lineage>
</organism>
<proteinExistence type="predicted"/>